<dbReference type="EMBL" id="JAME01000021">
    <property type="protein sequence ID" value="ETX28276.1"/>
    <property type="molecule type" value="Genomic_DNA"/>
</dbReference>
<dbReference type="STRING" id="1449351.RISW2_08760"/>
<dbReference type="RefSeq" id="WP_043772223.1">
    <property type="nucleotide sequence ID" value="NZ_JAME01000021.1"/>
</dbReference>
<dbReference type="Proteomes" id="UP000023430">
    <property type="component" value="Unassembled WGS sequence"/>
</dbReference>
<dbReference type="EMBL" id="JAME01000021">
    <property type="protein sequence ID" value="ETX28277.1"/>
    <property type="molecule type" value="Genomic_DNA"/>
</dbReference>
<evidence type="ECO:0000256" key="1">
    <source>
        <dbReference type="SAM" id="SignalP"/>
    </source>
</evidence>
<dbReference type="AlphaFoldDB" id="X7F848"/>
<keyword evidence="1" id="KW-0732">Signal</keyword>
<evidence type="ECO:0000313" key="3">
    <source>
        <dbReference type="EMBL" id="ETX28276.1"/>
    </source>
</evidence>
<accession>X7F848</accession>
<feature type="signal peptide" evidence="1">
    <location>
        <begin position="1"/>
        <end position="21"/>
    </location>
</feature>
<reference evidence="3 5" key="1">
    <citation type="submission" date="2014-01" db="EMBL/GenBank/DDBJ databases">
        <title>Roseivivax isoporae LMG 25204 Genome Sequencing.</title>
        <authorList>
            <person name="Lai Q."/>
            <person name="Li G."/>
            <person name="Shao Z."/>
        </authorList>
    </citation>
    <scope>NUCLEOTIDE SEQUENCE [LARGE SCALE GENOMIC DNA]</scope>
    <source>
        <strain evidence="3 5">LMG 25204</strain>
    </source>
</reference>
<organism evidence="3 5">
    <name type="scientific">Roseivivax isoporae LMG 25204</name>
    <dbReference type="NCBI Taxonomy" id="1449351"/>
    <lineage>
        <taxon>Bacteria</taxon>
        <taxon>Pseudomonadati</taxon>
        <taxon>Pseudomonadota</taxon>
        <taxon>Alphaproteobacteria</taxon>
        <taxon>Rhodobacterales</taxon>
        <taxon>Roseobacteraceae</taxon>
        <taxon>Roseivivax</taxon>
    </lineage>
</organism>
<keyword evidence="5" id="KW-1185">Reference proteome</keyword>
<evidence type="ECO:0000313" key="4">
    <source>
        <dbReference type="EMBL" id="ETX28277.1"/>
    </source>
</evidence>
<comment type="caution">
    <text evidence="3">The sequence shown here is derived from an EMBL/GenBank/DDBJ whole genome shotgun (WGS) entry which is preliminary data.</text>
</comment>
<evidence type="ECO:0000313" key="5">
    <source>
        <dbReference type="Proteomes" id="UP000023430"/>
    </source>
</evidence>
<protein>
    <submittedName>
        <fullName evidence="3">Uncharacterized protein</fullName>
    </submittedName>
</protein>
<name>X7F848_9RHOB</name>
<dbReference type="EMBL" id="JAME01000021">
    <property type="protein sequence ID" value="ETX28275.1"/>
    <property type="molecule type" value="Genomic_DNA"/>
</dbReference>
<sequence>MKTLIASALVATAALAGGASAMTSTSAAEVKIQRYAPDADLSALSDAQIASLLNVVNGGDSRGETESKIESLLRAYN</sequence>
<dbReference type="eggNOG" id="ENOG5031BJI">
    <property type="taxonomic scope" value="Bacteria"/>
</dbReference>
<proteinExistence type="predicted"/>
<feature type="chain" id="PRO_5007739167" evidence="1">
    <location>
        <begin position="22"/>
        <end position="77"/>
    </location>
</feature>
<evidence type="ECO:0000313" key="2">
    <source>
        <dbReference type="EMBL" id="ETX28275.1"/>
    </source>
</evidence>
<gene>
    <name evidence="2" type="ORF">RISW2_08760</name>
    <name evidence="3" type="ORF">RISW2_08765</name>
    <name evidence="4" type="ORF">RISW2_08770</name>
</gene>